<dbReference type="EMBL" id="CACVAS010000107">
    <property type="protein sequence ID" value="CAA6819584.1"/>
    <property type="molecule type" value="Genomic_DNA"/>
</dbReference>
<evidence type="ECO:0000256" key="6">
    <source>
        <dbReference type="ARBA" id="ARBA00023315"/>
    </source>
</evidence>
<evidence type="ECO:0000313" key="8">
    <source>
        <dbReference type="EMBL" id="CAA6819584.1"/>
    </source>
</evidence>
<accession>A0A6S6TJQ3</accession>
<protein>
    <submittedName>
        <fullName evidence="8">Lipid A biosynthesis lauroyl acyltransferase</fullName>
    </submittedName>
</protein>
<evidence type="ECO:0000256" key="5">
    <source>
        <dbReference type="ARBA" id="ARBA00023136"/>
    </source>
</evidence>
<evidence type="ECO:0000256" key="1">
    <source>
        <dbReference type="ARBA" id="ARBA00004533"/>
    </source>
</evidence>
<dbReference type="PANTHER" id="PTHR30606">
    <property type="entry name" value="LIPID A BIOSYNTHESIS LAUROYL ACYLTRANSFERASE"/>
    <property type="match status" value="1"/>
</dbReference>
<dbReference type="GO" id="GO:0009247">
    <property type="term" value="P:glycolipid biosynthetic process"/>
    <property type="evidence" value="ECO:0007669"/>
    <property type="project" value="UniProtKB-ARBA"/>
</dbReference>
<keyword evidence="7" id="KW-0812">Transmembrane</keyword>
<keyword evidence="6 8" id="KW-0012">Acyltransferase</keyword>
<comment type="subcellular location">
    <subcellularLocation>
        <location evidence="1">Cell inner membrane</location>
    </subcellularLocation>
</comment>
<dbReference type="PIRSF" id="PIRSF026649">
    <property type="entry name" value="MsbB"/>
    <property type="match status" value="1"/>
</dbReference>
<dbReference type="NCBIfam" id="NF006270">
    <property type="entry name" value="PRK08419.1"/>
    <property type="match status" value="1"/>
</dbReference>
<proteinExistence type="predicted"/>
<gene>
    <name evidence="8" type="ORF">HELGO_WM551</name>
</gene>
<sequence length="296" mass="34570">MLDYMYLGLYKLFAFFVWILPESWFRGFIRFLAKFAYYASSKRRKIMHDNLDLAFQYSMSENQKKEIGIFAYMNLLDTTFGLMKRDNMSIDEVMKNVSFEGEETVKQYQNEGKPFLFVSGHYGNWELIAPAIAAKFDITFVVVGRKLDSDVMDRVLKESRETFNVELVYKNGATKGCIKAINKGKTVGILIDQSIRKNQSVDVTFFGKQATHTPLASILSRKFEMDMIPIYISTDDYKAYKVKIYAPIKTIKTDNAEEDLALLTQQQADAMEKVIKEDPRQWFWMHKRWKGFNHEV</sequence>
<keyword evidence="4 8" id="KW-0808">Transferase</keyword>
<dbReference type="GO" id="GO:0016746">
    <property type="term" value="F:acyltransferase activity"/>
    <property type="evidence" value="ECO:0007669"/>
    <property type="project" value="UniProtKB-KW"/>
</dbReference>
<organism evidence="8">
    <name type="scientific">uncultured Sulfurovum sp</name>
    <dbReference type="NCBI Taxonomy" id="269237"/>
    <lineage>
        <taxon>Bacteria</taxon>
        <taxon>Pseudomonadati</taxon>
        <taxon>Campylobacterota</taxon>
        <taxon>Epsilonproteobacteria</taxon>
        <taxon>Campylobacterales</taxon>
        <taxon>Sulfurovaceae</taxon>
        <taxon>Sulfurovum</taxon>
        <taxon>environmental samples</taxon>
    </lineage>
</organism>
<dbReference type="Pfam" id="PF03279">
    <property type="entry name" value="Lip_A_acyltrans"/>
    <property type="match status" value="1"/>
</dbReference>
<dbReference type="PANTHER" id="PTHR30606:SF9">
    <property type="entry name" value="LIPID A BIOSYNTHESIS LAUROYLTRANSFERASE"/>
    <property type="match status" value="1"/>
</dbReference>
<evidence type="ECO:0000256" key="3">
    <source>
        <dbReference type="ARBA" id="ARBA00022519"/>
    </source>
</evidence>
<evidence type="ECO:0000256" key="4">
    <source>
        <dbReference type="ARBA" id="ARBA00022679"/>
    </source>
</evidence>
<feature type="transmembrane region" description="Helical" evidence="7">
    <location>
        <begin position="12"/>
        <end position="37"/>
    </location>
</feature>
<keyword evidence="5 7" id="KW-0472">Membrane</keyword>
<keyword evidence="7" id="KW-1133">Transmembrane helix</keyword>
<evidence type="ECO:0000256" key="2">
    <source>
        <dbReference type="ARBA" id="ARBA00022475"/>
    </source>
</evidence>
<dbReference type="GO" id="GO:0005886">
    <property type="term" value="C:plasma membrane"/>
    <property type="evidence" value="ECO:0007669"/>
    <property type="project" value="UniProtKB-SubCell"/>
</dbReference>
<dbReference type="InterPro" id="IPR004960">
    <property type="entry name" value="LipA_acyltrans"/>
</dbReference>
<evidence type="ECO:0000256" key="7">
    <source>
        <dbReference type="SAM" id="Phobius"/>
    </source>
</evidence>
<dbReference type="CDD" id="cd07984">
    <property type="entry name" value="LPLAT_LABLAT-like"/>
    <property type="match status" value="1"/>
</dbReference>
<keyword evidence="3" id="KW-0997">Cell inner membrane</keyword>
<keyword evidence="2" id="KW-1003">Cell membrane</keyword>
<name>A0A6S6TJQ3_9BACT</name>
<reference evidence="8" key="1">
    <citation type="submission" date="2020-01" db="EMBL/GenBank/DDBJ databases">
        <authorList>
            <person name="Meier V. D."/>
            <person name="Meier V D."/>
        </authorList>
    </citation>
    <scope>NUCLEOTIDE SEQUENCE</scope>
    <source>
        <strain evidence="8">HLG_WM_MAG_01</strain>
    </source>
</reference>
<dbReference type="AlphaFoldDB" id="A0A6S6TJQ3"/>